<evidence type="ECO:0000256" key="8">
    <source>
        <dbReference type="ARBA" id="ARBA00023132"/>
    </source>
</evidence>
<sequence>MWHIKSTQKVFQKIVLRFLKTLANERGNDGTWLTVFGFCTNADAQILIDEFSLFGVIEKYLIVDESNIFHIKFETHLQAQCALKKRGHVFSQIIIGVRYCTDRDVIALKPQSNANVYIENSFLTRHRYRPGILSSAPLTVQN</sequence>
<keyword evidence="7" id="KW-0811">Translocation</keyword>
<evidence type="ECO:0000256" key="2">
    <source>
        <dbReference type="ARBA" id="ARBA00009454"/>
    </source>
</evidence>
<accession>A0A819ZHS2</accession>
<dbReference type="InterPro" id="IPR012677">
    <property type="entry name" value="Nucleotide-bd_a/b_plait_sf"/>
</dbReference>
<evidence type="ECO:0000259" key="13">
    <source>
        <dbReference type="PROSITE" id="PS51472"/>
    </source>
</evidence>
<evidence type="ECO:0000256" key="5">
    <source>
        <dbReference type="ARBA" id="ARBA00022816"/>
    </source>
</evidence>
<evidence type="ECO:0000256" key="10">
    <source>
        <dbReference type="ARBA" id="ARBA00029997"/>
    </source>
</evidence>
<evidence type="ECO:0000256" key="9">
    <source>
        <dbReference type="ARBA" id="ARBA00023242"/>
    </source>
</evidence>
<evidence type="ECO:0000256" key="6">
    <source>
        <dbReference type="ARBA" id="ARBA00022927"/>
    </source>
</evidence>
<evidence type="ECO:0000313" key="15">
    <source>
        <dbReference type="EMBL" id="CAF4174622.1"/>
    </source>
</evidence>
<dbReference type="GO" id="GO:0051028">
    <property type="term" value="P:mRNA transport"/>
    <property type="evidence" value="ECO:0007669"/>
    <property type="project" value="UniProtKB-UniRule"/>
</dbReference>
<dbReference type="PANTHER" id="PTHR21527">
    <property type="entry name" value="NUCLEOPORIN NUP35"/>
    <property type="match status" value="1"/>
</dbReference>
<proteinExistence type="inferred from homology"/>
<dbReference type="Gene3D" id="3.30.70.330">
    <property type="match status" value="1"/>
</dbReference>
<dbReference type="CDD" id="cd12441">
    <property type="entry name" value="RRM_Nup53_like"/>
    <property type="match status" value="1"/>
</dbReference>
<evidence type="ECO:0000256" key="3">
    <source>
        <dbReference type="ARBA" id="ARBA00016439"/>
    </source>
</evidence>
<dbReference type="GO" id="GO:0017056">
    <property type="term" value="F:structural constituent of nuclear pore"/>
    <property type="evidence" value="ECO:0007669"/>
    <property type="project" value="TreeGrafter"/>
</dbReference>
<evidence type="ECO:0000256" key="4">
    <source>
        <dbReference type="ARBA" id="ARBA00022448"/>
    </source>
</evidence>
<dbReference type="GO" id="GO:0044613">
    <property type="term" value="C:nuclear pore central transport channel"/>
    <property type="evidence" value="ECO:0007669"/>
    <property type="project" value="TreeGrafter"/>
</dbReference>
<dbReference type="Proteomes" id="UP000663823">
    <property type="component" value="Unassembled WGS sequence"/>
</dbReference>
<dbReference type="EMBL" id="CAJOAX010017605">
    <property type="protein sequence ID" value="CAF4174622.1"/>
    <property type="molecule type" value="Genomic_DNA"/>
</dbReference>
<dbReference type="Pfam" id="PF05172">
    <property type="entry name" value="RRM_Nup35"/>
    <property type="match status" value="1"/>
</dbReference>
<dbReference type="PROSITE" id="PS51472">
    <property type="entry name" value="RRM_NUP35"/>
    <property type="match status" value="1"/>
</dbReference>
<dbReference type="GO" id="GO:0006999">
    <property type="term" value="P:nuclear pore organization"/>
    <property type="evidence" value="ECO:0007669"/>
    <property type="project" value="TreeGrafter"/>
</dbReference>
<evidence type="ECO:0000256" key="7">
    <source>
        <dbReference type="ARBA" id="ARBA00023010"/>
    </source>
</evidence>
<evidence type="ECO:0000256" key="12">
    <source>
        <dbReference type="PROSITE-ProRule" id="PRU00804"/>
    </source>
</evidence>
<name>A0A819ZHS2_9BILA</name>
<evidence type="ECO:0000313" key="16">
    <source>
        <dbReference type="Proteomes" id="UP000663823"/>
    </source>
</evidence>
<dbReference type="OrthoDB" id="3365060at2759"/>
<evidence type="ECO:0000313" key="14">
    <source>
        <dbReference type="EMBL" id="CAF1468912.1"/>
    </source>
</evidence>
<comment type="subcellular location">
    <subcellularLocation>
        <location evidence="1">Nucleus</location>
        <location evidence="1">Nuclear pore complex</location>
    </subcellularLocation>
</comment>
<keyword evidence="6" id="KW-0653">Protein transport</keyword>
<keyword evidence="5 12" id="KW-0509">mRNA transport</keyword>
<comment type="similarity">
    <text evidence="2">Belongs to the Nup35 family.</text>
</comment>
<dbReference type="EMBL" id="CAJNOO010007478">
    <property type="protein sequence ID" value="CAF1468912.1"/>
    <property type="molecule type" value="Genomic_DNA"/>
</dbReference>
<evidence type="ECO:0000256" key="1">
    <source>
        <dbReference type="ARBA" id="ARBA00004567"/>
    </source>
</evidence>
<dbReference type="SUPFAM" id="SSF54928">
    <property type="entry name" value="RNA-binding domain, RBD"/>
    <property type="match status" value="1"/>
</dbReference>
<feature type="domain" description="RRM Nup35-type" evidence="13">
    <location>
        <begin position="27"/>
        <end position="107"/>
    </location>
</feature>
<keyword evidence="8 12" id="KW-0906">Nuclear pore complex</keyword>
<dbReference type="InterPro" id="IPR007846">
    <property type="entry name" value="RRM_NUP35_dom"/>
</dbReference>
<protein>
    <recommendedName>
        <fullName evidence="3">Nucleoporin NUP35</fullName>
    </recommendedName>
    <alternativeName>
        <fullName evidence="11">35 kDa nucleoporin</fullName>
    </alternativeName>
    <alternativeName>
        <fullName evidence="10">Nucleoporin NUP53</fullName>
    </alternativeName>
</protein>
<comment type="caution">
    <text evidence="15">The sequence shown here is derived from an EMBL/GenBank/DDBJ whole genome shotgun (WGS) entry which is preliminary data.</text>
</comment>
<dbReference type="PANTHER" id="PTHR21527:SF6">
    <property type="entry name" value="NUCLEOPORIN NUP35"/>
    <property type="match status" value="1"/>
</dbReference>
<gene>
    <name evidence="15" type="ORF">OTI717_LOCUS37375</name>
    <name evidence="14" type="ORF">RFH988_LOCUS37464</name>
</gene>
<dbReference type="GO" id="GO:0003676">
    <property type="term" value="F:nucleic acid binding"/>
    <property type="evidence" value="ECO:0007669"/>
    <property type="project" value="InterPro"/>
</dbReference>
<dbReference type="GO" id="GO:0006607">
    <property type="term" value="P:NLS-bearing protein import into nucleus"/>
    <property type="evidence" value="ECO:0007669"/>
    <property type="project" value="TreeGrafter"/>
</dbReference>
<reference evidence="15" key="1">
    <citation type="submission" date="2021-02" db="EMBL/GenBank/DDBJ databases">
        <authorList>
            <person name="Nowell W R."/>
        </authorList>
    </citation>
    <scope>NUCLEOTIDE SEQUENCE</scope>
</reference>
<dbReference type="GO" id="GO:0005543">
    <property type="term" value="F:phospholipid binding"/>
    <property type="evidence" value="ECO:0007669"/>
    <property type="project" value="TreeGrafter"/>
</dbReference>
<dbReference type="AlphaFoldDB" id="A0A819ZHS2"/>
<keyword evidence="9 12" id="KW-0539">Nucleus</keyword>
<dbReference type="GO" id="GO:0044615">
    <property type="term" value="C:nuclear pore nuclear basket"/>
    <property type="evidence" value="ECO:0007669"/>
    <property type="project" value="TreeGrafter"/>
</dbReference>
<evidence type="ECO:0000256" key="11">
    <source>
        <dbReference type="ARBA" id="ARBA00030250"/>
    </source>
</evidence>
<organism evidence="15 16">
    <name type="scientific">Rotaria sordida</name>
    <dbReference type="NCBI Taxonomy" id="392033"/>
    <lineage>
        <taxon>Eukaryota</taxon>
        <taxon>Metazoa</taxon>
        <taxon>Spiralia</taxon>
        <taxon>Gnathifera</taxon>
        <taxon>Rotifera</taxon>
        <taxon>Eurotatoria</taxon>
        <taxon>Bdelloidea</taxon>
        <taxon>Philodinida</taxon>
        <taxon>Philodinidae</taxon>
        <taxon>Rotaria</taxon>
    </lineage>
</organism>
<dbReference type="Proteomes" id="UP000663882">
    <property type="component" value="Unassembled WGS sequence"/>
</dbReference>
<dbReference type="InterPro" id="IPR035979">
    <property type="entry name" value="RBD_domain_sf"/>
</dbReference>
<keyword evidence="4 12" id="KW-0813">Transport</keyword>